<evidence type="ECO:0000313" key="2">
    <source>
        <dbReference type="Proteomes" id="UP001365542"/>
    </source>
</evidence>
<proteinExistence type="predicted"/>
<keyword evidence="2" id="KW-1185">Reference proteome</keyword>
<protein>
    <submittedName>
        <fullName evidence="1">Uncharacterized protein</fullName>
    </submittedName>
</protein>
<gene>
    <name evidence="1" type="ORF">TWF694_003604</name>
</gene>
<dbReference type="Pfam" id="PF11578">
    <property type="entry name" value="DUF3237"/>
    <property type="match status" value="1"/>
</dbReference>
<organism evidence="1 2">
    <name type="scientific">Orbilia ellipsospora</name>
    <dbReference type="NCBI Taxonomy" id="2528407"/>
    <lineage>
        <taxon>Eukaryota</taxon>
        <taxon>Fungi</taxon>
        <taxon>Dikarya</taxon>
        <taxon>Ascomycota</taxon>
        <taxon>Pezizomycotina</taxon>
        <taxon>Orbiliomycetes</taxon>
        <taxon>Orbiliales</taxon>
        <taxon>Orbiliaceae</taxon>
        <taxon>Orbilia</taxon>
    </lineage>
</organism>
<dbReference type="Proteomes" id="UP001365542">
    <property type="component" value="Unassembled WGS sequence"/>
</dbReference>
<reference evidence="1 2" key="1">
    <citation type="submission" date="2019-10" db="EMBL/GenBank/DDBJ databases">
        <authorList>
            <person name="Palmer J.M."/>
        </authorList>
    </citation>
    <scope>NUCLEOTIDE SEQUENCE [LARGE SCALE GENOMIC DNA]</scope>
    <source>
        <strain evidence="1 2">TWF694</strain>
    </source>
</reference>
<sequence>MATDGFPTLKPAFTVLIEIDPGLPVGTLSSGPNLIWVKITSGTLVSHESYPTKVNATLLSGADWIHGDPSGEIQRLDVRSIFKTDDGALLNFSYLGLINMDPEIATVFAGTAKPGLVTQWGAVTHKFIQTGTEKYKKLEDEIYVAVGRFLVEEGKVTVEYKISAVVP</sequence>
<name>A0AAV9WZ15_9PEZI</name>
<dbReference type="EMBL" id="JAVHJO010000013">
    <property type="protein sequence ID" value="KAK6530240.1"/>
    <property type="molecule type" value="Genomic_DNA"/>
</dbReference>
<accession>A0AAV9WZ15</accession>
<dbReference type="Gene3D" id="2.40.160.20">
    <property type="match status" value="1"/>
</dbReference>
<comment type="caution">
    <text evidence="1">The sequence shown here is derived from an EMBL/GenBank/DDBJ whole genome shotgun (WGS) entry which is preliminary data.</text>
</comment>
<evidence type="ECO:0000313" key="1">
    <source>
        <dbReference type="EMBL" id="KAK6530240.1"/>
    </source>
</evidence>
<dbReference type="AlphaFoldDB" id="A0AAV9WZ15"/>